<gene>
    <name evidence="1" type="ORF">MNBD_NITROSPINAE04-2437</name>
</gene>
<organism evidence="1">
    <name type="scientific">hydrothermal vent metagenome</name>
    <dbReference type="NCBI Taxonomy" id="652676"/>
    <lineage>
        <taxon>unclassified sequences</taxon>
        <taxon>metagenomes</taxon>
        <taxon>ecological metagenomes</taxon>
    </lineage>
</organism>
<sequence>MSDDEINEAMAIAMTVGASKIRCLYNDSLASLKEKINETEAEVSKGETPPEESCSP</sequence>
<reference evidence="1" key="1">
    <citation type="submission" date="2018-06" db="EMBL/GenBank/DDBJ databases">
        <authorList>
            <person name="Zhirakovskaya E."/>
        </authorList>
    </citation>
    <scope>NUCLEOTIDE SEQUENCE</scope>
</reference>
<dbReference type="AlphaFoldDB" id="A0A3B1C648"/>
<name>A0A3B1C648_9ZZZZ</name>
<proteinExistence type="predicted"/>
<dbReference type="EMBL" id="UOGA01000167">
    <property type="protein sequence ID" value="VAX20103.1"/>
    <property type="molecule type" value="Genomic_DNA"/>
</dbReference>
<protein>
    <submittedName>
        <fullName evidence="1">Uncharacterized protein</fullName>
    </submittedName>
</protein>
<evidence type="ECO:0000313" key="1">
    <source>
        <dbReference type="EMBL" id="VAX20103.1"/>
    </source>
</evidence>
<accession>A0A3B1C648</accession>